<evidence type="ECO:0000313" key="6">
    <source>
        <dbReference type="Proteomes" id="UP000810292"/>
    </source>
</evidence>
<keyword evidence="3" id="KW-0732">Signal</keyword>
<dbReference type="Proteomes" id="UP000810292">
    <property type="component" value="Unassembled WGS sequence"/>
</dbReference>
<keyword evidence="4" id="KW-0574">Periplasm</keyword>
<gene>
    <name evidence="5" type="ORF">IAA72_02380</name>
</gene>
<evidence type="ECO:0000256" key="2">
    <source>
        <dbReference type="ARBA" id="ARBA00022448"/>
    </source>
</evidence>
<dbReference type="CDD" id="cd13545">
    <property type="entry name" value="PBP2_TbpA"/>
    <property type="match status" value="1"/>
</dbReference>
<dbReference type="GO" id="GO:0030975">
    <property type="term" value="F:thiamine binding"/>
    <property type="evidence" value="ECO:0007669"/>
    <property type="project" value="InterPro"/>
</dbReference>
<evidence type="ECO:0000313" key="5">
    <source>
        <dbReference type="EMBL" id="MBO8468617.1"/>
    </source>
</evidence>
<dbReference type="InterPro" id="IPR005948">
    <property type="entry name" value="ThiB-like"/>
</dbReference>
<dbReference type="GO" id="GO:0030976">
    <property type="term" value="F:thiamine pyrophosphate binding"/>
    <property type="evidence" value="ECO:0007669"/>
    <property type="project" value="TreeGrafter"/>
</dbReference>
<dbReference type="AlphaFoldDB" id="A0A9D9NCE3"/>
<dbReference type="EMBL" id="JADIMF010000036">
    <property type="protein sequence ID" value="MBO8468617.1"/>
    <property type="molecule type" value="Genomic_DNA"/>
</dbReference>
<protein>
    <submittedName>
        <fullName evidence="5">Thiamine ABC transporter substrate-binding protein</fullName>
    </submittedName>
</protein>
<dbReference type="NCBIfam" id="TIGR01254">
    <property type="entry name" value="sfuA"/>
    <property type="match status" value="1"/>
</dbReference>
<evidence type="ECO:0000256" key="3">
    <source>
        <dbReference type="ARBA" id="ARBA00022729"/>
    </source>
</evidence>
<reference evidence="5" key="1">
    <citation type="submission" date="2020-10" db="EMBL/GenBank/DDBJ databases">
        <authorList>
            <person name="Gilroy R."/>
        </authorList>
    </citation>
    <scope>NUCLEOTIDE SEQUENCE</scope>
    <source>
        <strain evidence="5">14700</strain>
    </source>
</reference>
<evidence type="ECO:0000256" key="4">
    <source>
        <dbReference type="ARBA" id="ARBA00022764"/>
    </source>
</evidence>
<dbReference type="SUPFAM" id="SSF53850">
    <property type="entry name" value="Periplasmic binding protein-like II"/>
    <property type="match status" value="1"/>
</dbReference>
<dbReference type="Pfam" id="PF13343">
    <property type="entry name" value="SBP_bac_6"/>
    <property type="match status" value="1"/>
</dbReference>
<proteinExistence type="predicted"/>
<evidence type="ECO:0000256" key="1">
    <source>
        <dbReference type="ARBA" id="ARBA00004418"/>
    </source>
</evidence>
<dbReference type="Gene3D" id="3.40.190.10">
    <property type="entry name" value="Periplasmic binding protein-like II"/>
    <property type="match status" value="2"/>
</dbReference>
<dbReference type="GO" id="GO:0030288">
    <property type="term" value="C:outer membrane-bounded periplasmic space"/>
    <property type="evidence" value="ECO:0007669"/>
    <property type="project" value="TreeGrafter"/>
</dbReference>
<organism evidence="5 6">
    <name type="scientific">Candidatus Ornithospirochaeta stercoravium</name>
    <dbReference type="NCBI Taxonomy" id="2840897"/>
    <lineage>
        <taxon>Bacteria</taxon>
        <taxon>Pseudomonadati</taxon>
        <taxon>Spirochaetota</taxon>
        <taxon>Spirochaetia</taxon>
        <taxon>Spirochaetales</taxon>
        <taxon>Spirochaetaceae</taxon>
        <taxon>Spirochaetaceae incertae sedis</taxon>
        <taxon>Candidatus Ornithospirochaeta</taxon>
    </lineage>
</organism>
<dbReference type="PANTHER" id="PTHR30006">
    <property type="entry name" value="THIAMINE-BINDING PERIPLASMIC PROTEIN-RELATED"/>
    <property type="match status" value="1"/>
</dbReference>
<dbReference type="PANTHER" id="PTHR30006:SF3">
    <property type="entry name" value="THIAMINE-BINDING PERIPLASMIC PROTEIN"/>
    <property type="match status" value="1"/>
</dbReference>
<comment type="caution">
    <text evidence="5">The sequence shown here is derived from an EMBL/GenBank/DDBJ whole genome shotgun (WGS) entry which is preliminary data.</text>
</comment>
<accession>A0A9D9NCE3</accession>
<name>A0A9D9NCE3_9SPIO</name>
<comment type="subcellular location">
    <subcellularLocation>
        <location evidence="1">Periplasm</location>
    </subcellularLocation>
</comment>
<sequence>MKKILIILFVIISLFPLYSNGVKDEGNVLTVYAYDSFAGDWGPGASLIPRFEEETGIKVNLVSAGDAREMISRVKMEGDRTEADVIMGVSDDSAYEAYELLEPYESPMIGNIPENLIFDPQHRLIPFDYGAFAFVFDSESGIRRPKSLSDLASEEYENKVILIDPRTSSVGLGLLLWSYSIFGDGDEFVSWWEAMKDNALTVADGWSSAYGLFTEGEAPIVLSYTTSPVYHVMNENTTRYEALVFPEGHEATIEGIGIVKGTDMREEAEKFVDFILSEGQVEIAVANSMYPASSAAELPDAFRYAPKPDKLFPSGQVSPEKTEELQALWLDIMTR</sequence>
<keyword evidence="2" id="KW-0813">Transport</keyword>
<dbReference type="GO" id="GO:0015888">
    <property type="term" value="P:thiamine transport"/>
    <property type="evidence" value="ECO:0007669"/>
    <property type="project" value="InterPro"/>
</dbReference>
<reference evidence="5" key="2">
    <citation type="journal article" date="2021" name="PeerJ">
        <title>Extensive microbial diversity within the chicken gut microbiome revealed by metagenomics and culture.</title>
        <authorList>
            <person name="Gilroy R."/>
            <person name="Ravi A."/>
            <person name="Getino M."/>
            <person name="Pursley I."/>
            <person name="Horton D.L."/>
            <person name="Alikhan N.F."/>
            <person name="Baker D."/>
            <person name="Gharbi K."/>
            <person name="Hall N."/>
            <person name="Watson M."/>
            <person name="Adriaenssens E.M."/>
            <person name="Foster-Nyarko E."/>
            <person name="Jarju S."/>
            <person name="Secka A."/>
            <person name="Antonio M."/>
            <person name="Oren A."/>
            <person name="Chaudhuri R.R."/>
            <person name="La Ragione R."/>
            <person name="Hildebrand F."/>
            <person name="Pallen M.J."/>
        </authorList>
    </citation>
    <scope>NUCLEOTIDE SEQUENCE</scope>
    <source>
        <strain evidence="5">14700</strain>
    </source>
</reference>